<feature type="transmembrane region" description="Helical" evidence="1">
    <location>
        <begin position="49"/>
        <end position="66"/>
    </location>
</feature>
<gene>
    <name evidence="2" type="ORF">METZ01_LOCUS420274</name>
</gene>
<feature type="non-terminal residue" evidence="2">
    <location>
        <position position="84"/>
    </location>
</feature>
<evidence type="ECO:0000256" key="1">
    <source>
        <dbReference type="SAM" id="Phobius"/>
    </source>
</evidence>
<proteinExistence type="predicted"/>
<dbReference type="EMBL" id="UINC01165816">
    <property type="protein sequence ID" value="SVD67420.1"/>
    <property type="molecule type" value="Genomic_DNA"/>
</dbReference>
<organism evidence="2">
    <name type="scientific">marine metagenome</name>
    <dbReference type="NCBI Taxonomy" id="408172"/>
    <lineage>
        <taxon>unclassified sequences</taxon>
        <taxon>metagenomes</taxon>
        <taxon>ecological metagenomes</taxon>
    </lineage>
</organism>
<evidence type="ECO:0000313" key="2">
    <source>
        <dbReference type="EMBL" id="SVD67420.1"/>
    </source>
</evidence>
<accession>A0A382X983</accession>
<keyword evidence="1" id="KW-0472">Membrane</keyword>
<dbReference type="AlphaFoldDB" id="A0A382X983"/>
<sequence length="84" mass="9523">MNLMLKSTLNRLYSCLRFIKLPNWAIVILLVFLFTPIPALAYVDPGSGSAIVTTILGLMAAVGYTFRKAFYKMKRRLFGKKPNH</sequence>
<reference evidence="2" key="1">
    <citation type="submission" date="2018-05" db="EMBL/GenBank/DDBJ databases">
        <authorList>
            <person name="Lanie J.A."/>
            <person name="Ng W.-L."/>
            <person name="Kazmierczak K.M."/>
            <person name="Andrzejewski T.M."/>
            <person name="Davidsen T.M."/>
            <person name="Wayne K.J."/>
            <person name="Tettelin H."/>
            <person name="Glass J.I."/>
            <person name="Rusch D."/>
            <person name="Podicherti R."/>
            <person name="Tsui H.-C.T."/>
            <person name="Winkler M.E."/>
        </authorList>
    </citation>
    <scope>NUCLEOTIDE SEQUENCE</scope>
</reference>
<protein>
    <submittedName>
        <fullName evidence="2">Uncharacterized protein</fullName>
    </submittedName>
</protein>
<keyword evidence="1" id="KW-1133">Transmembrane helix</keyword>
<feature type="non-terminal residue" evidence="2">
    <location>
        <position position="1"/>
    </location>
</feature>
<keyword evidence="1" id="KW-0812">Transmembrane</keyword>
<feature type="transmembrane region" description="Helical" evidence="1">
    <location>
        <begin position="21"/>
        <end position="43"/>
    </location>
</feature>
<name>A0A382X983_9ZZZZ</name>